<keyword evidence="2" id="KW-1185">Reference proteome</keyword>
<evidence type="ECO:0000313" key="1">
    <source>
        <dbReference type="EMBL" id="RDX85762.1"/>
    </source>
</evidence>
<dbReference type="OrthoDB" id="1736143at2759"/>
<organism evidence="1 2">
    <name type="scientific">Mucuna pruriens</name>
    <name type="common">Velvet bean</name>
    <name type="synonym">Dolichos pruriens</name>
    <dbReference type="NCBI Taxonomy" id="157652"/>
    <lineage>
        <taxon>Eukaryota</taxon>
        <taxon>Viridiplantae</taxon>
        <taxon>Streptophyta</taxon>
        <taxon>Embryophyta</taxon>
        <taxon>Tracheophyta</taxon>
        <taxon>Spermatophyta</taxon>
        <taxon>Magnoliopsida</taxon>
        <taxon>eudicotyledons</taxon>
        <taxon>Gunneridae</taxon>
        <taxon>Pentapetalae</taxon>
        <taxon>rosids</taxon>
        <taxon>fabids</taxon>
        <taxon>Fabales</taxon>
        <taxon>Fabaceae</taxon>
        <taxon>Papilionoideae</taxon>
        <taxon>50 kb inversion clade</taxon>
        <taxon>NPAAA clade</taxon>
        <taxon>indigoferoid/millettioid clade</taxon>
        <taxon>Phaseoleae</taxon>
        <taxon>Mucuna</taxon>
    </lineage>
</organism>
<accession>A0A371G5E7</accession>
<evidence type="ECO:0000313" key="2">
    <source>
        <dbReference type="Proteomes" id="UP000257109"/>
    </source>
</evidence>
<name>A0A371G5E7_MUCPR</name>
<dbReference type="Proteomes" id="UP000257109">
    <property type="component" value="Unassembled WGS sequence"/>
</dbReference>
<comment type="caution">
    <text evidence="1">The sequence shown here is derived from an EMBL/GenBank/DDBJ whole genome shotgun (WGS) entry which is preliminary data.</text>
</comment>
<dbReference type="PANTHER" id="PTHR32108:SF9">
    <property type="entry name" value="REVERSE TRANSCRIPTASE RNASE H-LIKE DOMAIN-CONTAINING PROTEIN"/>
    <property type="match status" value="1"/>
</dbReference>
<feature type="non-terminal residue" evidence="1">
    <location>
        <position position="1"/>
    </location>
</feature>
<protein>
    <submittedName>
        <fullName evidence="1">Uncharacterized protein</fullName>
    </submittedName>
</protein>
<dbReference type="AlphaFoldDB" id="A0A371G5E7"/>
<gene>
    <name evidence="1" type="ORF">CR513_33002</name>
</gene>
<reference evidence="1" key="1">
    <citation type="submission" date="2018-05" db="EMBL/GenBank/DDBJ databases">
        <title>Draft genome of Mucuna pruriens seed.</title>
        <authorList>
            <person name="Nnadi N.E."/>
            <person name="Vos R."/>
            <person name="Hasami M.H."/>
            <person name="Devisetty U.K."/>
            <person name="Aguiy J.C."/>
        </authorList>
    </citation>
    <scope>NUCLEOTIDE SEQUENCE [LARGE SCALE GENOMIC DNA]</scope>
    <source>
        <strain evidence="1">JCA_2017</strain>
    </source>
</reference>
<sequence>MGPNVQSNPLPAHRGMAINSSPTLLHTLRAAVTLAPNCLLFNIIWPPVPKYPLIQVPTRPAYNNNVVPWRYPTMTSPTRQESTAQEVTNIAKAGGVTRSGRMFAPEGLQGKDLTLEKKDKVVEAPKKVVTKEEATNFLKLIRHSEYKMLDQMNKMPTQISLLSLLINSKIHRNLLLKVLEDADVAQDITPKKFDDIISNITESRHLSFSKDEVPVEG</sequence>
<dbReference type="EMBL" id="QJKJ01006710">
    <property type="protein sequence ID" value="RDX85762.1"/>
    <property type="molecule type" value="Genomic_DNA"/>
</dbReference>
<dbReference type="PANTHER" id="PTHR32108">
    <property type="entry name" value="DNA-DIRECTED RNA POLYMERASE SUBUNIT ALPHA"/>
    <property type="match status" value="1"/>
</dbReference>
<proteinExistence type="predicted"/>